<dbReference type="AlphaFoldDB" id="A0A382CCA0"/>
<reference evidence="1" key="1">
    <citation type="submission" date="2018-05" db="EMBL/GenBank/DDBJ databases">
        <authorList>
            <person name="Lanie J.A."/>
            <person name="Ng W.-L."/>
            <person name="Kazmierczak K.M."/>
            <person name="Andrzejewski T.M."/>
            <person name="Davidsen T.M."/>
            <person name="Wayne K.J."/>
            <person name="Tettelin H."/>
            <person name="Glass J.I."/>
            <person name="Rusch D."/>
            <person name="Podicherti R."/>
            <person name="Tsui H.-C.T."/>
            <person name="Winkler M.E."/>
        </authorList>
    </citation>
    <scope>NUCLEOTIDE SEQUENCE</scope>
</reference>
<dbReference type="InterPro" id="IPR000643">
    <property type="entry name" value="Iodothyronine_deiodinase"/>
</dbReference>
<sequence length="111" mass="12445">VIYIREAHPIDGWDVNSPNRITDPKTTEERCQVAAECQQAMQYGIRTYVDEIHDPVMKAYAAWPERLYLIDLKGKVVYASGLGPWGFKPEELQQAIDGLLAGSTLVTGNHD</sequence>
<organism evidence="1">
    <name type="scientific">marine metagenome</name>
    <dbReference type="NCBI Taxonomy" id="408172"/>
    <lineage>
        <taxon>unclassified sequences</taxon>
        <taxon>metagenomes</taxon>
        <taxon>ecological metagenomes</taxon>
    </lineage>
</organism>
<dbReference type="EMBL" id="UINC01033848">
    <property type="protein sequence ID" value="SVB23758.1"/>
    <property type="molecule type" value="Genomic_DNA"/>
</dbReference>
<gene>
    <name evidence="1" type="ORF">METZ01_LOCUS176612</name>
</gene>
<evidence type="ECO:0000313" key="1">
    <source>
        <dbReference type="EMBL" id="SVB23758.1"/>
    </source>
</evidence>
<name>A0A382CCA0_9ZZZZ</name>
<dbReference type="Gene3D" id="3.40.30.10">
    <property type="entry name" value="Glutaredoxin"/>
    <property type="match status" value="1"/>
</dbReference>
<feature type="non-terminal residue" evidence="1">
    <location>
        <position position="1"/>
    </location>
</feature>
<dbReference type="PANTHER" id="PTHR11781">
    <property type="entry name" value="IODOTHYRONINE DEIODINASE"/>
    <property type="match status" value="1"/>
</dbReference>
<feature type="non-terminal residue" evidence="1">
    <location>
        <position position="111"/>
    </location>
</feature>
<dbReference type="PANTHER" id="PTHR11781:SF22">
    <property type="entry name" value="TYPE I IODOTHYRONINE DEIODINASE"/>
    <property type="match status" value="1"/>
</dbReference>
<protein>
    <recommendedName>
        <fullName evidence="2">Deiodinase</fullName>
    </recommendedName>
</protein>
<dbReference type="GO" id="GO:0004800">
    <property type="term" value="F:thyroxine 5'-deiodinase activity"/>
    <property type="evidence" value="ECO:0007669"/>
    <property type="project" value="InterPro"/>
</dbReference>
<proteinExistence type="predicted"/>
<evidence type="ECO:0008006" key="2">
    <source>
        <dbReference type="Google" id="ProtNLM"/>
    </source>
</evidence>
<dbReference type="Pfam" id="PF00837">
    <property type="entry name" value="T4_deiodinase"/>
    <property type="match status" value="1"/>
</dbReference>
<accession>A0A382CCA0</accession>